<dbReference type="SMART" id="SM00256">
    <property type="entry name" value="FBOX"/>
    <property type="match status" value="1"/>
</dbReference>
<evidence type="ECO:0000313" key="4">
    <source>
        <dbReference type="Proteomes" id="UP001630127"/>
    </source>
</evidence>
<dbReference type="PROSITE" id="PS50181">
    <property type="entry name" value="FBOX"/>
    <property type="match status" value="1"/>
</dbReference>
<organism evidence="3 4">
    <name type="scientific">Cinchona calisaya</name>
    <dbReference type="NCBI Taxonomy" id="153742"/>
    <lineage>
        <taxon>Eukaryota</taxon>
        <taxon>Viridiplantae</taxon>
        <taxon>Streptophyta</taxon>
        <taxon>Embryophyta</taxon>
        <taxon>Tracheophyta</taxon>
        <taxon>Spermatophyta</taxon>
        <taxon>Magnoliopsida</taxon>
        <taxon>eudicotyledons</taxon>
        <taxon>Gunneridae</taxon>
        <taxon>Pentapetalae</taxon>
        <taxon>asterids</taxon>
        <taxon>lamiids</taxon>
        <taxon>Gentianales</taxon>
        <taxon>Rubiaceae</taxon>
        <taxon>Cinchonoideae</taxon>
        <taxon>Cinchoneae</taxon>
        <taxon>Cinchona</taxon>
    </lineage>
</organism>
<dbReference type="InterPro" id="IPR001810">
    <property type="entry name" value="F-box_dom"/>
</dbReference>
<gene>
    <name evidence="3" type="ORF">ACH5RR_005604</name>
</gene>
<dbReference type="InterPro" id="IPR050796">
    <property type="entry name" value="SCF_F-box_component"/>
</dbReference>
<proteinExistence type="predicted"/>
<protein>
    <recommendedName>
        <fullName evidence="2">F-box domain-containing protein</fullName>
    </recommendedName>
</protein>
<keyword evidence="4" id="KW-1185">Reference proteome</keyword>
<sequence length="409" mass="46043">MKILNDLIKYDHHHRDQKPESNNSRSSGKENPTTIQVNGIGNLPRDLFIEILARIPVKVLCQFRCVSKQWRHMLSHDKHFVARHSQQSKANPHLIFRKYYSNEVKEELDMSIVVELTSIDIKSHAVSKIRAPVGGPVNTFASCGPLVLMCCPYRIYVCNPGTKEIVRVPLSSSVARYCTVGFGQCSTSSCPIELFKIVHLFPNDSFVGDEGMGCEIFSLKNGTDVNLGSWKRTGDCPYKVQTHGLSVCVGGFAYWMVSDEANDLNNKAILSFDLENEIFESISYPKSCSDLDHNLLFLTGFKNQLTVVDSSAKTSVTDIWVMKDRKSKIWMKEYTFDLSSLGPFAGGDVKIRGVVPCDYEDGGIVIDTEQHGLIYYNMMTQIFAKIKTASEERYKLPCLYYDGFFSIGV</sequence>
<dbReference type="InterPro" id="IPR036047">
    <property type="entry name" value="F-box-like_dom_sf"/>
</dbReference>
<evidence type="ECO:0000259" key="2">
    <source>
        <dbReference type="PROSITE" id="PS50181"/>
    </source>
</evidence>
<dbReference type="AlphaFoldDB" id="A0ABD3ALX2"/>
<dbReference type="InterPro" id="IPR006527">
    <property type="entry name" value="F-box-assoc_dom_typ1"/>
</dbReference>
<feature type="region of interest" description="Disordered" evidence="1">
    <location>
        <begin position="11"/>
        <end position="36"/>
    </location>
</feature>
<dbReference type="PANTHER" id="PTHR31672:SF10">
    <property type="entry name" value="F-BOX DOMAIN-CONTAINING PROTEIN"/>
    <property type="match status" value="1"/>
</dbReference>
<dbReference type="NCBIfam" id="TIGR01640">
    <property type="entry name" value="F_box_assoc_1"/>
    <property type="match status" value="1"/>
</dbReference>
<reference evidence="3 4" key="1">
    <citation type="submission" date="2024-11" db="EMBL/GenBank/DDBJ databases">
        <title>A near-complete genome assembly of Cinchona calisaya.</title>
        <authorList>
            <person name="Lian D.C."/>
            <person name="Zhao X.W."/>
            <person name="Wei L."/>
        </authorList>
    </citation>
    <scope>NUCLEOTIDE SEQUENCE [LARGE SCALE GENOMIC DNA]</scope>
    <source>
        <tissue evidence="3">Nenye</tissue>
    </source>
</reference>
<feature type="compositionally biased region" description="Polar residues" evidence="1">
    <location>
        <begin position="20"/>
        <end position="36"/>
    </location>
</feature>
<dbReference type="Pfam" id="PF07734">
    <property type="entry name" value="FBA_1"/>
    <property type="match status" value="1"/>
</dbReference>
<dbReference type="CDD" id="cd22157">
    <property type="entry name" value="F-box_AtFBW1-like"/>
    <property type="match status" value="1"/>
</dbReference>
<evidence type="ECO:0000313" key="3">
    <source>
        <dbReference type="EMBL" id="KAL3532083.1"/>
    </source>
</evidence>
<name>A0ABD3ALX2_9GENT</name>
<dbReference type="SUPFAM" id="SSF81383">
    <property type="entry name" value="F-box domain"/>
    <property type="match status" value="1"/>
</dbReference>
<dbReference type="Gene3D" id="1.20.1280.50">
    <property type="match status" value="1"/>
</dbReference>
<dbReference type="Proteomes" id="UP001630127">
    <property type="component" value="Unassembled WGS sequence"/>
</dbReference>
<evidence type="ECO:0000256" key="1">
    <source>
        <dbReference type="SAM" id="MobiDB-lite"/>
    </source>
</evidence>
<dbReference type="Pfam" id="PF00646">
    <property type="entry name" value="F-box"/>
    <property type="match status" value="1"/>
</dbReference>
<feature type="domain" description="F-box" evidence="2">
    <location>
        <begin position="37"/>
        <end position="83"/>
    </location>
</feature>
<dbReference type="PANTHER" id="PTHR31672">
    <property type="entry name" value="BNACNNG10540D PROTEIN"/>
    <property type="match status" value="1"/>
</dbReference>
<dbReference type="EMBL" id="JBJUIK010000003">
    <property type="protein sequence ID" value="KAL3532083.1"/>
    <property type="molecule type" value="Genomic_DNA"/>
</dbReference>
<comment type="caution">
    <text evidence="3">The sequence shown here is derived from an EMBL/GenBank/DDBJ whole genome shotgun (WGS) entry which is preliminary data.</text>
</comment>
<dbReference type="InterPro" id="IPR017451">
    <property type="entry name" value="F-box-assoc_interact_dom"/>
</dbReference>
<accession>A0ABD3ALX2</accession>